<dbReference type="AlphaFoldDB" id="A0AAP0IF29"/>
<evidence type="ECO:0000313" key="2">
    <source>
        <dbReference type="Proteomes" id="UP001420932"/>
    </source>
</evidence>
<proteinExistence type="predicted"/>
<protein>
    <submittedName>
        <fullName evidence="1">Uncharacterized protein</fullName>
    </submittedName>
</protein>
<dbReference type="EMBL" id="JBBNAF010000009">
    <property type="protein sequence ID" value="KAK9114329.1"/>
    <property type="molecule type" value="Genomic_DNA"/>
</dbReference>
<gene>
    <name evidence="1" type="ORF">Syun_021126</name>
</gene>
<dbReference type="PANTHER" id="PTHR46999">
    <property type="entry name" value="ALPHA-GLUCAN WATER DIKINASE 1, CHLOROPLASTIC-RELATED"/>
    <property type="match status" value="1"/>
</dbReference>
<reference evidence="1 2" key="1">
    <citation type="submission" date="2024-01" db="EMBL/GenBank/DDBJ databases">
        <title>Genome assemblies of Stephania.</title>
        <authorList>
            <person name="Yang L."/>
        </authorList>
    </citation>
    <scope>NUCLEOTIDE SEQUENCE [LARGE SCALE GENOMIC DNA]</scope>
    <source>
        <strain evidence="1">YNDBR</strain>
        <tissue evidence="1">Leaf</tissue>
    </source>
</reference>
<organism evidence="1 2">
    <name type="scientific">Stephania yunnanensis</name>
    <dbReference type="NCBI Taxonomy" id="152371"/>
    <lineage>
        <taxon>Eukaryota</taxon>
        <taxon>Viridiplantae</taxon>
        <taxon>Streptophyta</taxon>
        <taxon>Embryophyta</taxon>
        <taxon>Tracheophyta</taxon>
        <taxon>Spermatophyta</taxon>
        <taxon>Magnoliopsida</taxon>
        <taxon>Ranunculales</taxon>
        <taxon>Menispermaceae</taxon>
        <taxon>Menispermoideae</taxon>
        <taxon>Cissampelideae</taxon>
        <taxon>Stephania</taxon>
    </lineage>
</organism>
<name>A0AAP0IF29_9MAGN</name>
<evidence type="ECO:0000313" key="1">
    <source>
        <dbReference type="EMBL" id="KAK9114329.1"/>
    </source>
</evidence>
<dbReference type="Proteomes" id="UP001420932">
    <property type="component" value="Unassembled WGS sequence"/>
</dbReference>
<accession>A0AAP0IF29</accession>
<comment type="caution">
    <text evidence="1">The sequence shown here is derived from an EMBL/GenBank/DDBJ whole genome shotgun (WGS) entry which is preliminary data.</text>
</comment>
<dbReference type="SUPFAM" id="SSF48592">
    <property type="entry name" value="GroEL equatorial domain-like"/>
    <property type="match status" value="1"/>
</dbReference>
<keyword evidence="2" id="KW-1185">Reference proteome</keyword>
<dbReference type="PANTHER" id="PTHR46999:SF4">
    <property type="entry name" value="ALPHA-GLUCAN WATER DIKINASE 2"/>
    <property type="match status" value="1"/>
</dbReference>
<sequence>MYRAREISAAQDKFISLQRIYLKQPDHREIIRLIMATVGRGGHGDLVQRIRYEILLIQLMIKRDAGVKDSSSLIPGHGKLISVYLNWTNITSQALVKRISISKLVQYVFYPSVLITCSTADTEPLQTNPNLEYGYCKALLSRIRFHLVIRSPPCECPLEKLCYFTAEVVGIISLLNFTAEVVCQTFLLDQDDITKFAESFEMVPKTLPENVGLNSMEIISSLYVEHAFFGNSKVGINLEEGVCKDVSS</sequence>
<dbReference type="Pfam" id="PF01148">
    <property type="entry name" value="CTP_transf_1"/>
    <property type="match status" value="1"/>
</dbReference>
<dbReference type="InterPro" id="IPR027413">
    <property type="entry name" value="GROEL-like_equatorial_sf"/>
</dbReference>
<dbReference type="Gene3D" id="1.10.560.10">
    <property type="entry name" value="GroEL-like equatorial domain"/>
    <property type="match status" value="1"/>
</dbReference>